<proteinExistence type="predicted"/>
<dbReference type="EMBL" id="UXSR01005205">
    <property type="protein sequence ID" value="VDD79658.1"/>
    <property type="molecule type" value="Genomic_DNA"/>
</dbReference>
<dbReference type="WBParaSite" id="MCOS_0000566001-mRNA-1">
    <property type="protein sequence ID" value="MCOS_0000566001-mRNA-1"/>
    <property type="gene ID" value="MCOS_0000566001"/>
</dbReference>
<sequence>MRLDNGHPNFAPFTTTPSVLLLSLLNTSSISFIPCPPVCSLRLFCLSLSLLFFSPIVQEPFVVARSLSTPSDSPGFTIRGLADVPLMLVWQRKGHEHASD</sequence>
<dbReference type="AlphaFoldDB" id="A0A0R3UF28"/>
<organism evidence="3">
    <name type="scientific">Mesocestoides corti</name>
    <name type="common">Flatworm</name>
    <dbReference type="NCBI Taxonomy" id="53468"/>
    <lineage>
        <taxon>Eukaryota</taxon>
        <taxon>Metazoa</taxon>
        <taxon>Spiralia</taxon>
        <taxon>Lophotrochozoa</taxon>
        <taxon>Platyhelminthes</taxon>
        <taxon>Cestoda</taxon>
        <taxon>Eucestoda</taxon>
        <taxon>Cyclophyllidea</taxon>
        <taxon>Mesocestoididae</taxon>
        <taxon>Mesocestoides</taxon>
    </lineage>
</organism>
<reference evidence="3" key="1">
    <citation type="submission" date="2017-02" db="UniProtKB">
        <authorList>
            <consortium name="WormBaseParasite"/>
        </authorList>
    </citation>
    <scope>IDENTIFICATION</scope>
</reference>
<gene>
    <name evidence="1" type="ORF">MCOS_LOCUS5661</name>
</gene>
<dbReference type="Proteomes" id="UP000267029">
    <property type="component" value="Unassembled WGS sequence"/>
</dbReference>
<evidence type="ECO:0000313" key="3">
    <source>
        <dbReference type="WBParaSite" id="MCOS_0000566001-mRNA-1"/>
    </source>
</evidence>
<accession>A0A0R3UF28</accession>
<keyword evidence="2" id="KW-1185">Reference proteome</keyword>
<evidence type="ECO:0000313" key="2">
    <source>
        <dbReference type="Proteomes" id="UP000267029"/>
    </source>
</evidence>
<evidence type="ECO:0000313" key="1">
    <source>
        <dbReference type="EMBL" id="VDD79658.1"/>
    </source>
</evidence>
<name>A0A0R3UF28_MESCO</name>
<reference evidence="1 2" key="2">
    <citation type="submission" date="2018-10" db="EMBL/GenBank/DDBJ databases">
        <authorList>
            <consortium name="Pathogen Informatics"/>
        </authorList>
    </citation>
    <scope>NUCLEOTIDE SEQUENCE [LARGE SCALE GENOMIC DNA]</scope>
</reference>
<protein>
    <submittedName>
        <fullName evidence="3">Ig-like domain-containing protein</fullName>
    </submittedName>
</protein>